<dbReference type="Proteomes" id="UP001362999">
    <property type="component" value="Unassembled WGS sequence"/>
</dbReference>
<gene>
    <name evidence="1" type="ORF">R3P38DRAFT_3145373</name>
</gene>
<name>A0AAV9Z308_9AGAR</name>
<protein>
    <submittedName>
        <fullName evidence="1">Uncharacterized protein</fullName>
    </submittedName>
</protein>
<sequence length="201" mass="22511">MSESSRFRANSEYQNFFTISRFGSFDIKQPSSPPSDGEVAAVLALFRLSHCVVESVVCGGRYEDMTLSTLAMTDMASKVTLHANWFTSTLSKLFVRIATNPDFLPNLESLYLPDCETGIPFVEIADMLSARWYNRGNAPRLKTFHLIRKAGSVDPIPDASVVDKLRALMDDGVDIRIETTTKRRIPSVESNFRITSDKSRC</sequence>
<evidence type="ECO:0000313" key="2">
    <source>
        <dbReference type="Proteomes" id="UP001362999"/>
    </source>
</evidence>
<keyword evidence="2" id="KW-1185">Reference proteome</keyword>
<proteinExistence type="predicted"/>
<comment type="caution">
    <text evidence="1">The sequence shown here is derived from an EMBL/GenBank/DDBJ whole genome shotgun (WGS) entry which is preliminary data.</text>
</comment>
<accession>A0AAV9Z308</accession>
<evidence type="ECO:0000313" key="1">
    <source>
        <dbReference type="EMBL" id="KAK6969435.1"/>
    </source>
</evidence>
<dbReference type="EMBL" id="JAWWNJ010000224">
    <property type="protein sequence ID" value="KAK6969435.1"/>
    <property type="molecule type" value="Genomic_DNA"/>
</dbReference>
<organism evidence="1 2">
    <name type="scientific">Favolaschia claudopus</name>
    <dbReference type="NCBI Taxonomy" id="2862362"/>
    <lineage>
        <taxon>Eukaryota</taxon>
        <taxon>Fungi</taxon>
        <taxon>Dikarya</taxon>
        <taxon>Basidiomycota</taxon>
        <taxon>Agaricomycotina</taxon>
        <taxon>Agaricomycetes</taxon>
        <taxon>Agaricomycetidae</taxon>
        <taxon>Agaricales</taxon>
        <taxon>Marasmiineae</taxon>
        <taxon>Mycenaceae</taxon>
        <taxon>Favolaschia</taxon>
    </lineage>
</organism>
<reference evidence="1 2" key="1">
    <citation type="journal article" date="2024" name="J Genomics">
        <title>Draft genome sequencing and assembly of Favolaschia claudopus CIRM-BRFM 2984 isolated from oak limbs.</title>
        <authorList>
            <person name="Navarro D."/>
            <person name="Drula E."/>
            <person name="Chaduli D."/>
            <person name="Cazenave R."/>
            <person name="Ahrendt S."/>
            <person name="Wang J."/>
            <person name="Lipzen A."/>
            <person name="Daum C."/>
            <person name="Barry K."/>
            <person name="Grigoriev I.V."/>
            <person name="Favel A."/>
            <person name="Rosso M.N."/>
            <person name="Martin F."/>
        </authorList>
    </citation>
    <scope>NUCLEOTIDE SEQUENCE [LARGE SCALE GENOMIC DNA]</scope>
    <source>
        <strain evidence="1 2">CIRM-BRFM 2984</strain>
    </source>
</reference>
<dbReference type="AlphaFoldDB" id="A0AAV9Z308"/>